<name>A0A4Q7UNP7_9ACTN</name>
<organism evidence="2 3">
    <name type="scientific">Micromonospora violae</name>
    <dbReference type="NCBI Taxonomy" id="1278207"/>
    <lineage>
        <taxon>Bacteria</taxon>
        <taxon>Bacillati</taxon>
        <taxon>Actinomycetota</taxon>
        <taxon>Actinomycetes</taxon>
        <taxon>Micromonosporales</taxon>
        <taxon>Micromonosporaceae</taxon>
        <taxon>Micromonospora</taxon>
    </lineage>
</organism>
<proteinExistence type="predicted"/>
<accession>A0A4Q7UNP7</accession>
<feature type="region of interest" description="Disordered" evidence="1">
    <location>
        <begin position="1"/>
        <end position="52"/>
    </location>
</feature>
<protein>
    <submittedName>
        <fullName evidence="2">Uncharacterized protein</fullName>
    </submittedName>
</protein>
<dbReference type="Proteomes" id="UP000293781">
    <property type="component" value="Unassembled WGS sequence"/>
</dbReference>
<dbReference type="EMBL" id="SHKK01000001">
    <property type="protein sequence ID" value="RZT83185.1"/>
    <property type="molecule type" value="Genomic_DNA"/>
</dbReference>
<keyword evidence="3" id="KW-1185">Reference proteome</keyword>
<evidence type="ECO:0000313" key="3">
    <source>
        <dbReference type="Proteomes" id="UP000293781"/>
    </source>
</evidence>
<sequence length="166" mass="17533">MNNPAEDRLPPQVAGPALRANHATGNRPPPAGRAAGPALRTNHAAGSHPPLPAERAAPRWIIHLPTTLTSLDEVTALAVALCDSLGHLTVVDFGETTLSEEDAQFLRTRVFCDARLDGAGRCHRRDAHDGPCAATPDDDRLGFTEVGVSAACGHPDFAESVVIREL</sequence>
<gene>
    <name evidence="2" type="ORF">EV382_6509</name>
</gene>
<evidence type="ECO:0000313" key="2">
    <source>
        <dbReference type="EMBL" id="RZT83185.1"/>
    </source>
</evidence>
<comment type="caution">
    <text evidence="2">The sequence shown here is derived from an EMBL/GenBank/DDBJ whole genome shotgun (WGS) entry which is preliminary data.</text>
</comment>
<reference evidence="2 3" key="1">
    <citation type="submission" date="2019-02" db="EMBL/GenBank/DDBJ databases">
        <title>Sequencing the genomes of 1000 actinobacteria strains.</title>
        <authorList>
            <person name="Klenk H.-P."/>
        </authorList>
    </citation>
    <scope>NUCLEOTIDE SEQUENCE [LARGE SCALE GENOMIC DNA]</scope>
    <source>
        <strain evidence="2 3">DSM 45888</strain>
    </source>
</reference>
<dbReference type="AlphaFoldDB" id="A0A4Q7UNP7"/>
<evidence type="ECO:0000256" key="1">
    <source>
        <dbReference type="SAM" id="MobiDB-lite"/>
    </source>
</evidence>